<dbReference type="EMBL" id="FCOI02000018">
    <property type="protein sequence ID" value="SAK75545.1"/>
    <property type="molecule type" value="Genomic_DNA"/>
</dbReference>
<reference evidence="4" key="1">
    <citation type="submission" date="2016-01" db="EMBL/GenBank/DDBJ databases">
        <authorList>
            <person name="Peeters Charlotte."/>
        </authorList>
    </citation>
    <scope>NUCLEOTIDE SEQUENCE [LARGE SCALE GENOMIC DNA]</scope>
</reference>
<dbReference type="InterPro" id="IPR014710">
    <property type="entry name" value="RmlC-like_jellyroll"/>
</dbReference>
<evidence type="ECO:0000313" key="3">
    <source>
        <dbReference type="EMBL" id="SAK75545.1"/>
    </source>
</evidence>
<feature type="chain" id="PRO_5007622414" evidence="1">
    <location>
        <begin position="21"/>
        <end position="159"/>
    </location>
</feature>
<dbReference type="InterPro" id="IPR013096">
    <property type="entry name" value="Cupin_2"/>
</dbReference>
<dbReference type="PANTHER" id="PTHR43698">
    <property type="entry name" value="RIBD C-TERMINAL DOMAIN CONTAINING PROTEIN"/>
    <property type="match status" value="1"/>
</dbReference>
<dbReference type="CDD" id="cd02233">
    <property type="entry name" value="cupin_HNL-like"/>
    <property type="match status" value="1"/>
</dbReference>
<dbReference type="OrthoDB" id="9802489at2"/>
<protein>
    <submittedName>
        <fullName evidence="3">Germin subfamily 1 member 15</fullName>
    </submittedName>
</protein>
<dbReference type="PANTHER" id="PTHR43698:SF1">
    <property type="entry name" value="BLL4564 PROTEIN"/>
    <property type="match status" value="1"/>
</dbReference>
<dbReference type="AlphaFoldDB" id="A0A158BZK7"/>
<dbReference type="InterPro" id="IPR011051">
    <property type="entry name" value="RmlC_Cupin_sf"/>
</dbReference>
<evidence type="ECO:0000259" key="2">
    <source>
        <dbReference type="Pfam" id="PF07883"/>
    </source>
</evidence>
<accession>A0A158BZK7</accession>
<dbReference type="Pfam" id="PF07883">
    <property type="entry name" value="Cupin_2"/>
    <property type="match status" value="1"/>
</dbReference>
<evidence type="ECO:0000256" key="1">
    <source>
        <dbReference type="SAM" id="SignalP"/>
    </source>
</evidence>
<feature type="signal peptide" evidence="1">
    <location>
        <begin position="1"/>
        <end position="20"/>
    </location>
</feature>
<keyword evidence="4" id="KW-1185">Reference proteome</keyword>
<keyword evidence="1" id="KW-0732">Signal</keyword>
<dbReference type="InterPro" id="IPR047263">
    <property type="entry name" value="HNL-like_cupin"/>
</dbReference>
<dbReference type="STRING" id="1777137.AWB76_04926"/>
<organism evidence="3 4">
    <name type="scientific">Caballeronia temeraria</name>
    <dbReference type="NCBI Taxonomy" id="1777137"/>
    <lineage>
        <taxon>Bacteria</taxon>
        <taxon>Pseudomonadati</taxon>
        <taxon>Pseudomonadota</taxon>
        <taxon>Betaproteobacteria</taxon>
        <taxon>Burkholderiales</taxon>
        <taxon>Burkholderiaceae</taxon>
        <taxon>Caballeronia</taxon>
    </lineage>
</organism>
<dbReference type="Proteomes" id="UP000054624">
    <property type="component" value="Unassembled WGS sequence"/>
</dbReference>
<feature type="domain" description="Cupin type-2" evidence="2">
    <location>
        <begin position="68"/>
        <end position="130"/>
    </location>
</feature>
<dbReference type="Gene3D" id="2.60.120.10">
    <property type="entry name" value="Jelly Rolls"/>
    <property type="match status" value="1"/>
</dbReference>
<name>A0A158BZK7_9BURK</name>
<dbReference type="RefSeq" id="WP_061162662.1">
    <property type="nucleotide sequence ID" value="NZ_FCOI02000018.1"/>
</dbReference>
<sequence length="159" mass="16994">MWRAALIASVVVSLSLAARAADSGSEPITIAHSGSQPSVSGSTQRFAGQVRIDPLFQPKAPSRVSGGRVTFEQGARTAWHTHPLGQTLIVTSGRGWIQAWGDERQEIAAGDVVSIPAGVKHWHGATSTTGMTHIALQEALDSKNVNWLEQVTDEQYCKP</sequence>
<gene>
    <name evidence="3" type="ORF">AWB76_04926</name>
</gene>
<evidence type="ECO:0000313" key="4">
    <source>
        <dbReference type="Proteomes" id="UP000054624"/>
    </source>
</evidence>
<proteinExistence type="predicted"/>
<dbReference type="SUPFAM" id="SSF51182">
    <property type="entry name" value="RmlC-like cupins"/>
    <property type="match status" value="1"/>
</dbReference>